<proteinExistence type="predicted"/>
<keyword evidence="2" id="KW-0812">Transmembrane</keyword>
<sequence length="241" mass="26422">MSYGLYDYNRRRRRRFWSRLLTWLSGLVVLAGIAGFSYTVGVEQVKSRADSLEQEVAAMAAAKDKAEKRAAQLQQIAQTQEIRANELEIRLQREVPSGDLAKLRDLLAKRLAEGVDPTRLAFVIEQTGMRRACAPAEVKRFVLPTPVYKGANTQVAFADGAITVTGGGQPARNAAGNVEAWFDPTKPVTLKFVQADGQATSATGPLPLEHSVVVGDKEFRFTVNQGARSFVEINGTRCPFP</sequence>
<dbReference type="Proteomes" id="UP000501891">
    <property type="component" value="Chromosome"/>
</dbReference>
<organism evidence="3 4">
    <name type="scientific">Aerophototrophica crusticola</name>
    <dbReference type="NCBI Taxonomy" id="1709002"/>
    <lineage>
        <taxon>Bacteria</taxon>
        <taxon>Pseudomonadati</taxon>
        <taxon>Pseudomonadota</taxon>
        <taxon>Alphaproteobacteria</taxon>
        <taxon>Rhodospirillales</taxon>
        <taxon>Rhodospirillaceae</taxon>
        <taxon>Aerophototrophica</taxon>
    </lineage>
</organism>
<evidence type="ECO:0000256" key="1">
    <source>
        <dbReference type="SAM" id="Coils"/>
    </source>
</evidence>
<protein>
    <submittedName>
        <fullName evidence="3">Uncharacterized protein</fullName>
    </submittedName>
</protein>
<reference evidence="3" key="1">
    <citation type="submission" date="2020-04" db="EMBL/GenBank/DDBJ databases">
        <title>A desert anoxygenic phototrophic bacterium fixes CO2 using RubisCO under aerobic conditions.</title>
        <authorList>
            <person name="Tang K."/>
        </authorList>
    </citation>
    <scope>NUCLEOTIDE SEQUENCE [LARGE SCALE GENOMIC DNA]</scope>
    <source>
        <strain evidence="3">MIMtkB3</strain>
    </source>
</reference>
<accession>A0A858R5F5</accession>
<gene>
    <name evidence="3" type="ORF">HHL28_05560</name>
</gene>
<evidence type="ECO:0000256" key="2">
    <source>
        <dbReference type="SAM" id="Phobius"/>
    </source>
</evidence>
<feature type="coiled-coil region" evidence="1">
    <location>
        <begin position="42"/>
        <end position="90"/>
    </location>
</feature>
<dbReference type="KEGG" id="acru:HHL28_05560"/>
<keyword evidence="2" id="KW-1133">Transmembrane helix</keyword>
<dbReference type="EMBL" id="CP051775">
    <property type="protein sequence ID" value="QJE72638.1"/>
    <property type="molecule type" value="Genomic_DNA"/>
</dbReference>
<keyword evidence="2" id="KW-0472">Membrane</keyword>
<evidence type="ECO:0000313" key="4">
    <source>
        <dbReference type="Proteomes" id="UP000501891"/>
    </source>
</evidence>
<feature type="transmembrane region" description="Helical" evidence="2">
    <location>
        <begin position="20"/>
        <end position="40"/>
    </location>
</feature>
<keyword evidence="1" id="KW-0175">Coiled coil</keyword>
<keyword evidence="4" id="KW-1185">Reference proteome</keyword>
<evidence type="ECO:0000313" key="3">
    <source>
        <dbReference type="EMBL" id="QJE72638.1"/>
    </source>
</evidence>
<name>A0A858R5F5_9PROT</name>
<dbReference type="AlphaFoldDB" id="A0A858R5F5"/>